<dbReference type="EnsemblMetazoa" id="CJA26359.1">
    <property type="protein sequence ID" value="CJA26359.1"/>
    <property type="gene ID" value="WBGene00181931"/>
</dbReference>
<reference evidence="3" key="1">
    <citation type="submission" date="2010-08" db="EMBL/GenBank/DDBJ databases">
        <authorList>
            <consortium name="Caenorhabditis japonica Sequencing Consortium"/>
            <person name="Wilson R.K."/>
        </authorList>
    </citation>
    <scope>NUCLEOTIDE SEQUENCE [LARGE SCALE GENOMIC DNA]</scope>
    <source>
        <strain evidence="3">DF5081</strain>
    </source>
</reference>
<dbReference type="AlphaFoldDB" id="A0A8R1IAA2"/>
<name>A0A8R1IAA2_CAEJA</name>
<keyword evidence="3" id="KW-1185">Reference proteome</keyword>
<dbReference type="Proteomes" id="UP000005237">
    <property type="component" value="Unassembled WGS sequence"/>
</dbReference>
<feature type="region of interest" description="Disordered" evidence="1">
    <location>
        <begin position="1"/>
        <end position="33"/>
    </location>
</feature>
<reference evidence="2" key="2">
    <citation type="submission" date="2022-06" db="UniProtKB">
        <authorList>
            <consortium name="EnsemblMetazoa"/>
        </authorList>
    </citation>
    <scope>IDENTIFICATION</scope>
    <source>
        <strain evidence="2">DF5081</strain>
    </source>
</reference>
<accession>A0A8R1IAA2</accession>
<proteinExistence type="predicted"/>
<evidence type="ECO:0000313" key="3">
    <source>
        <dbReference type="Proteomes" id="UP000005237"/>
    </source>
</evidence>
<protein>
    <submittedName>
        <fullName evidence="2">Uncharacterized protein</fullName>
    </submittedName>
</protein>
<feature type="compositionally biased region" description="Basic residues" evidence="1">
    <location>
        <begin position="8"/>
        <end position="19"/>
    </location>
</feature>
<sequence>MIKTIREKLRRNPHTPSRKMAKDTGISRSSMAKIAKKKHYHIIRAAILPESNKKKRYEKAKRLLSTCFLKPIPTSANSSGFFNRMEHRLTLRNPRKNGANKGSV</sequence>
<organism evidence="2 3">
    <name type="scientific">Caenorhabditis japonica</name>
    <dbReference type="NCBI Taxonomy" id="281687"/>
    <lineage>
        <taxon>Eukaryota</taxon>
        <taxon>Metazoa</taxon>
        <taxon>Ecdysozoa</taxon>
        <taxon>Nematoda</taxon>
        <taxon>Chromadorea</taxon>
        <taxon>Rhabditida</taxon>
        <taxon>Rhabditina</taxon>
        <taxon>Rhabditomorpha</taxon>
        <taxon>Rhabditoidea</taxon>
        <taxon>Rhabditidae</taxon>
        <taxon>Peloderinae</taxon>
        <taxon>Caenorhabditis</taxon>
    </lineage>
</organism>
<evidence type="ECO:0000313" key="2">
    <source>
        <dbReference type="EnsemblMetazoa" id="CJA26359.1"/>
    </source>
</evidence>
<evidence type="ECO:0000256" key="1">
    <source>
        <dbReference type="SAM" id="MobiDB-lite"/>
    </source>
</evidence>